<comment type="caution">
    <text evidence="1">The sequence shown here is derived from an EMBL/GenBank/DDBJ whole genome shotgun (WGS) entry which is preliminary data.</text>
</comment>
<evidence type="ECO:0000313" key="1">
    <source>
        <dbReference type="EMBL" id="MFC5629488.1"/>
    </source>
</evidence>
<dbReference type="RefSeq" id="WP_377902106.1">
    <property type="nucleotide sequence ID" value="NZ_JBHSPF010000059.1"/>
</dbReference>
<protein>
    <submittedName>
        <fullName evidence="1">Uncharacterized protein</fullName>
    </submittedName>
</protein>
<proteinExistence type="predicted"/>
<keyword evidence="2" id="KW-1185">Reference proteome</keyword>
<accession>A0ABW0U7Q3</accession>
<dbReference type="Pfam" id="PF26326">
    <property type="entry name" value="YtzJ"/>
    <property type="match status" value="1"/>
</dbReference>
<name>A0ABW0U7Q3_9BACI</name>
<evidence type="ECO:0000313" key="2">
    <source>
        <dbReference type="Proteomes" id="UP001596143"/>
    </source>
</evidence>
<reference evidence="2" key="1">
    <citation type="journal article" date="2019" name="Int. J. Syst. Evol. Microbiol.">
        <title>The Global Catalogue of Microorganisms (GCM) 10K type strain sequencing project: providing services to taxonomists for standard genome sequencing and annotation.</title>
        <authorList>
            <consortium name="The Broad Institute Genomics Platform"/>
            <consortium name="The Broad Institute Genome Sequencing Center for Infectious Disease"/>
            <person name="Wu L."/>
            <person name="Ma J."/>
        </authorList>
    </citation>
    <scope>NUCLEOTIDE SEQUENCE [LARGE SCALE GENOMIC DNA]</scope>
    <source>
        <strain evidence="2">CGMCC 1.15790</strain>
    </source>
</reference>
<organism evidence="1 2">
    <name type="scientific">Aliibacillus thermotolerans</name>
    <dbReference type="NCBI Taxonomy" id="1834418"/>
    <lineage>
        <taxon>Bacteria</taxon>
        <taxon>Bacillati</taxon>
        <taxon>Bacillota</taxon>
        <taxon>Bacilli</taxon>
        <taxon>Bacillales</taxon>
        <taxon>Bacillaceae</taxon>
        <taxon>Aliibacillus</taxon>
    </lineage>
</organism>
<dbReference type="Proteomes" id="UP001596143">
    <property type="component" value="Unassembled WGS sequence"/>
</dbReference>
<gene>
    <name evidence="1" type="ORF">ACFPTR_11555</name>
</gene>
<sequence length="72" mass="8569">MFHLDVTDKKMIMNRKELAFEKVEKIKTGYSAFAESDEVIQLIRKELDKQNIEVYEDKTELGSWFIPTNKKE</sequence>
<dbReference type="InterPro" id="IPR058867">
    <property type="entry name" value="YtzJ"/>
</dbReference>
<dbReference type="EMBL" id="JBHSPF010000059">
    <property type="protein sequence ID" value="MFC5629488.1"/>
    <property type="molecule type" value="Genomic_DNA"/>
</dbReference>